<dbReference type="InterPro" id="IPR029052">
    <property type="entry name" value="Metallo-depent_PP-like"/>
</dbReference>
<organism evidence="2 3">
    <name type="scientific">Sinomonas terrae</name>
    <dbReference type="NCBI Taxonomy" id="2908838"/>
    <lineage>
        <taxon>Bacteria</taxon>
        <taxon>Bacillati</taxon>
        <taxon>Actinomycetota</taxon>
        <taxon>Actinomycetes</taxon>
        <taxon>Micrococcales</taxon>
        <taxon>Micrococcaceae</taxon>
        <taxon>Sinomonas</taxon>
    </lineage>
</organism>
<dbReference type="SUPFAM" id="SSF56300">
    <property type="entry name" value="Metallo-dependent phosphatases"/>
    <property type="match status" value="1"/>
</dbReference>
<dbReference type="Proteomes" id="UP001202922">
    <property type="component" value="Unassembled WGS sequence"/>
</dbReference>
<keyword evidence="3" id="KW-1185">Reference proteome</keyword>
<dbReference type="Pfam" id="PF00149">
    <property type="entry name" value="Metallophos"/>
    <property type="match status" value="1"/>
</dbReference>
<evidence type="ECO:0000259" key="1">
    <source>
        <dbReference type="Pfam" id="PF00149"/>
    </source>
</evidence>
<dbReference type="EMBL" id="JAKZBV010000001">
    <property type="protein sequence ID" value="MCH6469024.1"/>
    <property type="molecule type" value="Genomic_DNA"/>
</dbReference>
<name>A0ABS9TX75_9MICC</name>
<feature type="domain" description="Calcineurin-like phosphoesterase" evidence="1">
    <location>
        <begin position="1"/>
        <end position="213"/>
    </location>
</feature>
<comment type="caution">
    <text evidence="2">The sequence shown here is derived from an EMBL/GenBank/DDBJ whole genome shotgun (WGS) entry which is preliminary data.</text>
</comment>
<proteinExistence type="predicted"/>
<protein>
    <submittedName>
        <fullName evidence="2">Metallophosphoesterase</fullName>
    </submittedName>
</protein>
<reference evidence="2 3" key="1">
    <citation type="submission" date="2022-03" db="EMBL/GenBank/DDBJ databases">
        <title>Sinomonas sp. isolated from a soil.</title>
        <authorList>
            <person name="Han J."/>
            <person name="Kim D.-U."/>
        </authorList>
    </citation>
    <scope>NUCLEOTIDE SEQUENCE [LARGE SCALE GENOMIC DNA]</scope>
    <source>
        <strain evidence="2 3">5-5</strain>
    </source>
</reference>
<accession>A0ABS9TX75</accession>
<evidence type="ECO:0000313" key="3">
    <source>
        <dbReference type="Proteomes" id="UP001202922"/>
    </source>
</evidence>
<evidence type="ECO:0000313" key="2">
    <source>
        <dbReference type="EMBL" id="MCH6469024.1"/>
    </source>
</evidence>
<gene>
    <name evidence="2" type="ORF">L0M17_03310</name>
</gene>
<sequence length="269" mass="30688">MKILIAADWHRDAHWAVETIKAARQQGLRHLIHLGDLGVFWPSDYPELPGRTNRFGRAYGFTRSLSDAVRDANMRFMFIDGNNDNHEFLAQLPRRRSGLAEMMGLTYLPRGTRFRLGGRRFGALGGAYSVDRRQRRHHVDWWPEEEVTADDVRRLGDGRLDVLLTHEVPSGVELPIPFRLHPDTALAADRSRQFVQAAVEATRPAQMFSGHWHLRLTVPVPGTDTLLHVLDMQRRLGNSIVLDTKTLSVEQFVQMPSQRDGQAQQESQT</sequence>
<dbReference type="RefSeq" id="WP_241051201.1">
    <property type="nucleotide sequence ID" value="NZ_JAKZBV010000001.1"/>
</dbReference>
<dbReference type="Gene3D" id="3.60.21.10">
    <property type="match status" value="1"/>
</dbReference>
<dbReference type="InterPro" id="IPR004843">
    <property type="entry name" value="Calcineurin-like_PHP"/>
</dbReference>